<reference evidence="3 4" key="1">
    <citation type="journal article" date="2015" name="Genome Announc.">
        <title>Expanding the biotechnology potential of lactobacilli through comparative genomics of 213 strains and associated genera.</title>
        <authorList>
            <person name="Sun Z."/>
            <person name="Harris H.M."/>
            <person name="McCann A."/>
            <person name="Guo C."/>
            <person name="Argimon S."/>
            <person name="Zhang W."/>
            <person name="Yang X."/>
            <person name="Jeffery I.B."/>
            <person name="Cooney J.C."/>
            <person name="Kagawa T.F."/>
            <person name="Liu W."/>
            <person name="Song Y."/>
            <person name="Salvetti E."/>
            <person name="Wrobel A."/>
            <person name="Rasinkangas P."/>
            <person name="Parkhill J."/>
            <person name="Rea M.C."/>
            <person name="O'Sullivan O."/>
            <person name="Ritari J."/>
            <person name="Douillard F.P."/>
            <person name="Paul Ross R."/>
            <person name="Yang R."/>
            <person name="Briner A.E."/>
            <person name="Felis G.E."/>
            <person name="de Vos W.M."/>
            <person name="Barrangou R."/>
            <person name="Klaenhammer T.R."/>
            <person name="Caufield P.W."/>
            <person name="Cui Y."/>
            <person name="Zhang H."/>
            <person name="O'Toole P.W."/>
        </authorList>
    </citation>
    <scope>NUCLEOTIDE SEQUENCE [LARGE SCALE GENOMIC DNA]</scope>
    <source>
        <strain evidence="3 4">DSM 17758</strain>
    </source>
</reference>
<sequence>MEQLTITLEPLACQSCFEQIQDALEQQPGVGEVAAYFKTNKLVIQFNLKSTSDAELEKVVTSMGYNVAKTSVAR</sequence>
<comment type="caution">
    <text evidence="3">The sequence shown here is derived from an EMBL/GenBank/DDBJ whole genome shotgun (WGS) entry which is preliminary data.</text>
</comment>
<dbReference type="InterPro" id="IPR006121">
    <property type="entry name" value="HMA_dom"/>
</dbReference>
<evidence type="ECO:0000259" key="2">
    <source>
        <dbReference type="PROSITE" id="PS50846"/>
    </source>
</evidence>
<dbReference type="OrthoDB" id="2721717at2"/>
<dbReference type="AlphaFoldDB" id="A0A0R1VXU6"/>
<dbReference type="InterPro" id="IPR036163">
    <property type="entry name" value="HMA_dom_sf"/>
</dbReference>
<dbReference type="InterPro" id="IPR017969">
    <property type="entry name" value="Heavy-metal-associated_CS"/>
</dbReference>
<dbReference type="SUPFAM" id="SSF55008">
    <property type="entry name" value="HMA, heavy metal-associated domain"/>
    <property type="match status" value="1"/>
</dbReference>
<dbReference type="RefSeq" id="WP_057825541.1">
    <property type="nucleotide sequence ID" value="NZ_AZFX01000089.1"/>
</dbReference>
<protein>
    <recommendedName>
        <fullName evidence="2">HMA domain-containing protein</fullName>
    </recommendedName>
</protein>
<accession>A0A0R1VXU6</accession>
<dbReference type="PATRIC" id="fig|1423735.3.peg.666"/>
<feature type="domain" description="HMA" evidence="2">
    <location>
        <begin position="2"/>
        <end position="68"/>
    </location>
</feature>
<evidence type="ECO:0000256" key="1">
    <source>
        <dbReference type="ARBA" id="ARBA00022723"/>
    </source>
</evidence>
<gene>
    <name evidence="3" type="ORF">FC15_GL000635</name>
</gene>
<dbReference type="GO" id="GO:0046872">
    <property type="term" value="F:metal ion binding"/>
    <property type="evidence" value="ECO:0007669"/>
    <property type="project" value="UniProtKB-KW"/>
</dbReference>
<dbReference type="PROSITE" id="PS01047">
    <property type="entry name" value="HMA_1"/>
    <property type="match status" value="1"/>
</dbReference>
<dbReference type="Proteomes" id="UP000051315">
    <property type="component" value="Unassembled WGS sequence"/>
</dbReference>
<dbReference type="EMBL" id="AZFX01000089">
    <property type="protein sequence ID" value="KRM08340.1"/>
    <property type="molecule type" value="Genomic_DNA"/>
</dbReference>
<evidence type="ECO:0000313" key="4">
    <source>
        <dbReference type="Proteomes" id="UP000051315"/>
    </source>
</evidence>
<evidence type="ECO:0000313" key="3">
    <source>
        <dbReference type="EMBL" id="KRM08340.1"/>
    </source>
</evidence>
<dbReference type="Pfam" id="PF00403">
    <property type="entry name" value="HMA"/>
    <property type="match status" value="1"/>
</dbReference>
<dbReference type="STRING" id="1423735.FC15_GL000635"/>
<keyword evidence="1" id="KW-0479">Metal-binding</keyword>
<proteinExistence type="predicted"/>
<dbReference type="CDD" id="cd00371">
    <property type="entry name" value="HMA"/>
    <property type="match status" value="1"/>
</dbReference>
<dbReference type="Gene3D" id="3.30.70.100">
    <property type="match status" value="1"/>
</dbReference>
<dbReference type="PROSITE" id="PS50846">
    <property type="entry name" value="HMA_2"/>
    <property type="match status" value="1"/>
</dbReference>
<organism evidence="3 4">
    <name type="scientific">Lapidilactobacillus concavus DSM 17758</name>
    <dbReference type="NCBI Taxonomy" id="1423735"/>
    <lineage>
        <taxon>Bacteria</taxon>
        <taxon>Bacillati</taxon>
        <taxon>Bacillota</taxon>
        <taxon>Bacilli</taxon>
        <taxon>Lactobacillales</taxon>
        <taxon>Lactobacillaceae</taxon>
        <taxon>Lapidilactobacillus</taxon>
    </lineage>
</organism>
<name>A0A0R1VXU6_9LACO</name>
<keyword evidence="4" id="KW-1185">Reference proteome</keyword>